<dbReference type="AlphaFoldDB" id="A0A2T2ZXX1"/>
<evidence type="ECO:0000256" key="1">
    <source>
        <dbReference type="SAM" id="MobiDB-lite"/>
    </source>
</evidence>
<dbReference type="EMBL" id="KZ678575">
    <property type="protein sequence ID" value="PSR79208.1"/>
    <property type="molecule type" value="Genomic_DNA"/>
</dbReference>
<proteinExistence type="predicted"/>
<gene>
    <name evidence="2" type="ORF">BD289DRAFT_104649</name>
</gene>
<dbReference type="InParanoid" id="A0A2T2ZXX1"/>
<accession>A0A2T2ZXX1</accession>
<organism evidence="2 3">
    <name type="scientific">Coniella lustricola</name>
    <dbReference type="NCBI Taxonomy" id="2025994"/>
    <lineage>
        <taxon>Eukaryota</taxon>
        <taxon>Fungi</taxon>
        <taxon>Dikarya</taxon>
        <taxon>Ascomycota</taxon>
        <taxon>Pezizomycotina</taxon>
        <taxon>Sordariomycetes</taxon>
        <taxon>Sordariomycetidae</taxon>
        <taxon>Diaporthales</taxon>
        <taxon>Schizoparmaceae</taxon>
        <taxon>Coniella</taxon>
    </lineage>
</organism>
<feature type="compositionally biased region" description="Polar residues" evidence="1">
    <location>
        <begin position="193"/>
        <end position="222"/>
    </location>
</feature>
<reference evidence="2 3" key="1">
    <citation type="journal article" date="2018" name="Mycol. Prog.">
        <title>Coniella lustricola, a new species from submerged detritus.</title>
        <authorList>
            <person name="Raudabaugh D.B."/>
            <person name="Iturriaga T."/>
            <person name="Carver A."/>
            <person name="Mondo S."/>
            <person name="Pangilinan J."/>
            <person name="Lipzen A."/>
            <person name="He G."/>
            <person name="Amirebrahimi M."/>
            <person name="Grigoriev I.V."/>
            <person name="Miller A.N."/>
        </authorList>
    </citation>
    <scope>NUCLEOTIDE SEQUENCE [LARGE SCALE GENOMIC DNA]</scope>
    <source>
        <strain evidence="2 3">B22-T-1</strain>
    </source>
</reference>
<feature type="region of interest" description="Disordered" evidence="1">
    <location>
        <begin position="172"/>
        <end position="235"/>
    </location>
</feature>
<evidence type="ECO:0000313" key="3">
    <source>
        <dbReference type="Proteomes" id="UP000241462"/>
    </source>
</evidence>
<name>A0A2T2ZXX1_9PEZI</name>
<evidence type="ECO:0000313" key="2">
    <source>
        <dbReference type="EMBL" id="PSR79208.1"/>
    </source>
</evidence>
<dbReference type="Proteomes" id="UP000241462">
    <property type="component" value="Unassembled WGS sequence"/>
</dbReference>
<sequence>MTLVPVCNPLLATLGHARRDSSSFAWLSPALSAEGSDPTALDRLADGMIPHRNTWQSCACALEGPSDSSRAARSRHSAGDTRTCFNARCRLLFLCRCALARISSVWPFPTTLAVAKAGPEQAGRQQQAKEISSTPPTARIVLQDQSASGADQPSNPETLAQRRRALRALRSEHYLGHPMQSSSRRSSLAMESIQKQDSVTAAIGNAQSLPTTTHHGQNTTAGIQPKRQGGKAVKR</sequence>
<keyword evidence="3" id="KW-1185">Reference proteome</keyword>
<protein>
    <submittedName>
        <fullName evidence="2">Uncharacterized protein</fullName>
    </submittedName>
</protein>